<name>A0A645ICH1_9ZZZZ</name>
<evidence type="ECO:0000313" key="1">
    <source>
        <dbReference type="EMBL" id="MPN49051.1"/>
    </source>
</evidence>
<proteinExistence type="predicted"/>
<dbReference type="AlphaFoldDB" id="A0A645ICH1"/>
<reference evidence="1" key="1">
    <citation type="submission" date="2019-08" db="EMBL/GenBank/DDBJ databases">
        <authorList>
            <person name="Kucharzyk K."/>
            <person name="Murdoch R.W."/>
            <person name="Higgins S."/>
            <person name="Loffler F."/>
        </authorList>
    </citation>
    <scope>NUCLEOTIDE SEQUENCE</scope>
</reference>
<gene>
    <name evidence="1" type="ORF">SDC9_196664</name>
</gene>
<accession>A0A645ICH1</accession>
<protein>
    <submittedName>
        <fullName evidence="1">Uncharacterized protein</fullName>
    </submittedName>
</protein>
<comment type="caution">
    <text evidence="1">The sequence shown here is derived from an EMBL/GenBank/DDBJ whole genome shotgun (WGS) entry which is preliminary data.</text>
</comment>
<sequence length="146" mass="16487">MTHHQKADGVHAQFTRILNMLGRHVRFGAVGRHAYDARPSLIRIFQVMNRADARQQQRGDLGVLDHVRRRFNPLQVAVRAKAIVKTGTLQTVAVRHFNGIHPRVVQRFGNLAHVFQRILMTNGVHAVAQGHVRDIEFFTVHAASPA</sequence>
<organism evidence="1">
    <name type="scientific">bioreactor metagenome</name>
    <dbReference type="NCBI Taxonomy" id="1076179"/>
    <lineage>
        <taxon>unclassified sequences</taxon>
        <taxon>metagenomes</taxon>
        <taxon>ecological metagenomes</taxon>
    </lineage>
</organism>
<dbReference type="EMBL" id="VSSQ01111938">
    <property type="protein sequence ID" value="MPN49051.1"/>
    <property type="molecule type" value="Genomic_DNA"/>
</dbReference>